<evidence type="ECO:0000313" key="1">
    <source>
        <dbReference type="EMBL" id="KAJ8413833.1"/>
    </source>
</evidence>
<proteinExistence type="predicted"/>
<name>A0AAD7WYN5_9TELE</name>
<reference evidence="1" key="1">
    <citation type="journal article" date="2023" name="Science">
        <title>Genome structures resolve the early diversification of teleost fishes.</title>
        <authorList>
            <person name="Parey E."/>
            <person name="Louis A."/>
            <person name="Montfort J."/>
            <person name="Bouchez O."/>
            <person name="Roques C."/>
            <person name="Iampietro C."/>
            <person name="Lluch J."/>
            <person name="Castinel A."/>
            <person name="Donnadieu C."/>
            <person name="Desvignes T."/>
            <person name="Floi Bucao C."/>
            <person name="Jouanno E."/>
            <person name="Wen M."/>
            <person name="Mejri S."/>
            <person name="Dirks R."/>
            <person name="Jansen H."/>
            <person name="Henkel C."/>
            <person name="Chen W.J."/>
            <person name="Zahm M."/>
            <person name="Cabau C."/>
            <person name="Klopp C."/>
            <person name="Thompson A.W."/>
            <person name="Robinson-Rechavi M."/>
            <person name="Braasch I."/>
            <person name="Lecointre G."/>
            <person name="Bobe J."/>
            <person name="Postlethwait J.H."/>
            <person name="Berthelot C."/>
            <person name="Roest Crollius H."/>
            <person name="Guiguen Y."/>
        </authorList>
    </citation>
    <scope>NUCLEOTIDE SEQUENCE</scope>
    <source>
        <strain evidence="1">NC1722</strain>
    </source>
</reference>
<comment type="caution">
    <text evidence="1">The sequence shown here is derived from an EMBL/GenBank/DDBJ whole genome shotgun (WGS) entry which is preliminary data.</text>
</comment>
<keyword evidence="2" id="KW-1185">Reference proteome</keyword>
<dbReference type="Proteomes" id="UP001221898">
    <property type="component" value="Unassembled WGS sequence"/>
</dbReference>
<dbReference type="AlphaFoldDB" id="A0AAD7WYN5"/>
<gene>
    <name evidence="1" type="ORF">AAFF_G00064310</name>
</gene>
<organism evidence="1 2">
    <name type="scientific">Aldrovandia affinis</name>
    <dbReference type="NCBI Taxonomy" id="143900"/>
    <lineage>
        <taxon>Eukaryota</taxon>
        <taxon>Metazoa</taxon>
        <taxon>Chordata</taxon>
        <taxon>Craniata</taxon>
        <taxon>Vertebrata</taxon>
        <taxon>Euteleostomi</taxon>
        <taxon>Actinopterygii</taxon>
        <taxon>Neopterygii</taxon>
        <taxon>Teleostei</taxon>
        <taxon>Notacanthiformes</taxon>
        <taxon>Halosauridae</taxon>
        <taxon>Aldrovandia</taxon>
    </lineage>
</organism>
<sequence>MVVKQEVVQAVSSHPPAPGLVASFSLQTPFFSPQKASSLPQRLRLPGEADVPFQLSSVYTDEHQETLFFRRPNCGKLHDLTISILDLRGSDVSLHAPAVRLLANVSPLLSTGDHLKRWPSV</sequence>
<evidence type="ECO:0000313" key="2">
    <source>
        <dbReference type="Proteomes" id="UP001221898"/>
    </source>
</evidence>
<dbReference type="EMBL" id="JAINUG010000014">
    <property type="protein sequence ID" value="KAJ8413833.1"/>
    <property type="molecule type" value="Genomic_DNA"/>
</dbReference>
<protein>
    <submittedName>
        <fullName evidence="1">Uncharacterized protein</fullName>
    </submittedName>
</protein>
<accession>A0AAD7WYN5</accession>